<keyword evidence="1" id="KW-1133">Transmembrane helix</keyword>
<feature type="transmembrane region" description="Helical" evidence="1">
    <location>
        <begin position="57"/>
        <end position="75"/>
    </location>
</feature>
<keyword evidence="1" id="KW-0472">Membrane</keyword>
<protein>
    <recommendedName>
        <fullName evidence="4">Glycosyltransferase RgtA/B/C/D-like domain-containing protein</fullName>
    </recommendedName>
</protein>
<comment type="caution">
    <text evidence="2">The sequence shown here is derived from an EMBL/GenBank/DDBJ whole genome shotgun (WGS) entry which is preliminary data.</text>
</comment>
<keyword evidence="1" id="KW-0812">Transmembrane</keyword>
<reference evidence="2 3" key="1">
    <citation type="submission" date="2021-04" db="EMBL/GenBank/DDBJ databases">
        <title>Draft genome sequence of Paenibacillus cisolokensis, LC2-13A.</title>
        <authorList>
            <person name="Uke A."/>
            <person name="Chhe C."/>
            <person name="Baramee S."/>
            <person name="Kosugi A."/>
        </authorList>
    </citation>
    <scope>NUCLEOTIDE SEQUENCE [LARGE SCALE GENOMIC DNA]</scope>
    <source>
        <strain evidence="2 3">LC2-13A</strain>
    </source>
</reference>
<feature type="transmembrane region" description="Helical" evidence="1">
    <location>
        <begin position="345"/>
        <end position="367"/>
    </location>
</feature>
<keyword evidence="3" id="KW-1185">Reference proteome</keyword>
<gene>
    <name evidence="2" type="ORF">PACILC2_11130</name>
</gene>
<feature type="transmembrane region" description="Helical" evidence="1">
    <location>
        <begin position="139"/>
        <end position="157"/>
    </location>
</feature>
<feature type="transmembrane region" description="Helical" evidence="1">
    <location>
        <begin position="188"/>
        <end position="206"/>
    </location>
</feature>
<name>A0ABQ4N316_9BACL</name>
<feature type="transmembrane region" description="Helical" evidence="1">
    <location>
        <begin position="387"/>
        <end position="406"/>
    </location>
</feature>
<organism evidence="2 3">
    <name type="scientific">Paenibacillus cisolokensis</name>
    <dbReference type="NCBI Taxonomy" id="1658519"/>
    <lineage>
        <taxon>Bacteria</taxon>
        <taxon>Bacillati</taxon>
        <taxon>Bacillota</taxon>
        <taxon>Bacilli</taxon>
        <taxon>Bacillales</taxon>
        <taxon>Paenibacillaceae</taxon>
        <taxon>Paenibacillus</taxon>
    </lineage>
</organism>
<feature type="transmembrane region" description="Helical" evidence="1">
    <location>
        <begin position="34"/>
        <end position="50"/>
    </location>
</feature>
<feature type="transmembrane region" description="Helical" evidence="1">
    <location>
        <begin position="268"/>
        <end position="301"/>
    </location>
</feature>
<dbReference type="Proteomes" id="UP000680304">
    <property type="component" value="Unassembled WGS sequence"/>
</dbReference>
<sequence>MQAEVSINRPIVQLSVAVLLLLAVRMILPWDEGLGMTAFFALLIPFFFLLRWPHTPGALFTGLCVLMLGKLVYAMTTDPLAGPDEIHYYEQVVEFERLGDFLPYAWEHIVTQWHNISAYPMFGLLYMPFFKWMEIEGPLPIILLNTVLLILTVNQTYRLNANYFRYALPGRRTGGIGGDAGETGEPSLRFHAIVIFGLLVSPSLMYMSSLFAKDVTCVLLGVYGAALLLRKKYVWFVVVLLYATGLRDYAIVYTVCFWLLYTQRFRTAIAVMMAALGILVVQIGPTALVNTAMLTVFLFVSPNPANLANWSPELLLRTLEAVWMSIWVGVSALLFMRYRETRKFYAIAFVLLFIYAATLVLVGYVTITGRELEYGVGTIGDNMVRKKLPILPLVYTMNAYTLLWFFRWCRDSLASRAGKRPVRTWKADSPGT</sequence>
<evidence type="ECO:0000256" key="1">
    <source>
        <dbReference type="SAM" id="Phobius"/>
    </source>
</evidence>
<accession>A0ABQ4N316</accession>
<evidence type="ECO:0000313" key="2">
    <source>
        <dbReference type="EMBL" id="GIQ62545.1"/>
    </source>
</evidence>
<dbReference type="RefSeq" id="WP_145977151.1">
    <property type="nucleotide sequence ID" value="NZ_BOVJ01000037.1"/>
</dbReference>
<proteinExistence type="predicted"/>
<feature type="transmembrane region" description="Helical" evidence="1">
    <location>
        <begin position="321"/>
        <end position="338"/>
    </location>
</feature>
<evidence type="ECO:0008006" key="4">
    <source>
        <dbReference type="Google" id="ProtNLM"/>
    </source>
</evidence>
<feature type="transmembrane region" description="Helical" evidence="1">
    <location>
        <begin position="12"/>
        <end position="28"/>
    </location>
</feature>
<evidence type="ECO:0000313" key="3">
    <source>
        <dbReference type="Proteomes" id="UP000680304"/>
    </source>
</evidence>
<dbReference type="EMBL" id="BOVJ01000037">
    <property type="protein sequence ID" value="GIQ62545.1"/>
    <property type="molecule type" value="Genomic_DNA"/>
</dbReference>
<feature type="transmembrane region" description="Helical" evidence="1">
    <location>
        <begin position="235"/>
        <end position="261"/>
    </location>
</feature>